<dbReference type="EMBL" id="CP029289">
    <property type="protein sequence ID" value="AWR93746.1"/>
    <property type="molecule type" value="Genomic_DNA"/>
</dbReference>
<dbReference type="Proteomes" id="UP000248044">
    <property type="component" value="Chromosome"/>
</dbReference>
<reference evidence="1 2" key="1">
    <citation type="submission" date="2018-05" db="EMBL/GenBank/DDBJ databases">
        <title>Complete Genome Sequences of Extremely Thermoacidophilic, Metal-Mobilizing Type-Strain Members of the Archaeal Family Sulfolobaceae: Acidianus brierleyi DSM-1651T, Acidianus sulfidivorans DSM-18786T, Metallosphaera hakonensis DSM-7519T, and Metallosphaera prunae DSM-10039T.</title>
        <authorList>
            <person name="Counts J.A."/>
            <person name="Kelly R.M."/>
        </authorList>
    </citation>
    <scope>NUCLEOTIDE SEQUENCE [LARGE SCALE GENOMIC DNA]</scope>
    <source>
        <strain evidence="1 2">DSM 1651</strain>
    </source>
</reference>
<keyword evidence="2" id="KW-1185">Reference proteome</keyword>
<dbReference type="GeneID" id="36831104"/>
<evidence type="ECO:0008006" key="3">
    <source>
        <dbReference type="Google" id="ProtNLM"/>
    </source>
</evidence>
<dbReference type="KEGG" id="abri:DFR85_03070"/>
<proteinExistence type="predicted"/>
<organism evidence="1 2">
    <name type="scientific">Acidianus brierleyi</name>
    <dbReference type="NCBI Taxonomy" id="41673"/>
    <lineage>
        <taxon>Archaea</taxon>
        <taxon>Thermoproteota</taxon>
        <taxon>Thermoprotei</taxon>
        <taxon>Sulfolobales</taxon>
        <taxon>Sulfolobaceae</taxon>
        <taxon>Acidianus</taxon>
    </lineage>
</organism>
<evidence type="ECO:0000313" key="1">
    <source>
        <dbReference type="EMBL" id="AWR93746.1"/>
    </source>
</evidence>
<evidence type="ECO:0000313" key="2">
    <source>
        <dbReference type="Proteomes" id="UP000248044"/>
    </source>
</evidence>
<dbReference type="AlphaFoldDB" id="A0A2U9ICK2"/>
<dbReference type="RefSeq" id="WP_110269630.1">
    <property type="nucleotide sequence ID" value="NZ_CP029289.2"/>
</dbReference>
<name>A0A2U9ICK2_9CREN</name>
<sequence length="408" mass="47284">MLKITTSEKTYTLNDCNVFYGYDNLSDLINSLSILDPTGYLKERRKIAWTAYFHISREYSDEIRKMYFTIFEIASIVREMNFRYINMAYALPSIISNVNTSIQLSWRDNKISLKTPIHIELESNLVEEIKKDINVKINDKEITVTENDREIKNSFDLYQITGVRDFYIISRFRYNSGKIVIDIDLEFYPSNKGINREISIEELNRVLRVTAKEVNEKSIGSHSEFEEFMISIVESLIEPLIIGVRENVSELLGLKEMVYIPPSKPFMLNAEESALNAQEVAQIFLDKCEMAINRIRSGKLNFSENEYTSYLPGLKIEGGLIEYNGKSIAISPYNIKALATIILELSSIKENAIVFLEAPEEYIIDEDRRMILNILDTVLKNGNKIIVHTWSRSMKEMLESLCKENRYL</sequence>
<protein>
    <recommendedName>
        <fullName evidence="3">AAA domain-containing protein</fullName>
    </recommendedName>
</protein>
<dbReference type="OrthoDB" id="43719at2157"/>
<gene>
    <name evidence="1" type="ORF">DFR85_03070</name>
</gene>
<accession>A0A2U9ICK2</accession>